<protein>
    <recommendedName>
        <fullName evidence="3">Asteroid domain-containing protein</fullName>
    </recommendedName>
</protein>
<dbReference type="PANTHER" id="PTHR15665">
    <property type="entry name" value="ASTEROID PROTEIN"/>
    <property type="match status" value="1"/>
</dbReference>
<evidence type="ECO:0000256" key="2">
    <source>
        <dbReference type="SAM" id="MobiDB-lite"/>
    </source>
</evidence>
<comment type="similarity">
    <text evidence="1">Belongs to the asteroid family.</text>
</comment>
<feature type="compositionally biased region" description="Basic residues" evidence="2">
    <location>
        <begin position="538"/>
        <end position="548"/>
    </location>
</feature>
<evidence type="ECO:0000313" key="4">
    <source>
        <dbReference type="EMBL" id="KAK4495807.1"/>
    </source>
</evidence>
<name>A0ABR0E320_ZASCE</name>
<evidence type="ECO:0000256" key="1">
    <source>
        <dbReference type="ARBA" id="ARBA00007398"/>
    </source>
</evidence>
<dbReference type="Gene3D" id="3.40.50.1010">
    <property type="entry name" value="5'-nuclease"/>
    <property type="match status" value="1"/>
</dbReference>
<dbReference type="Pfam" id="PF12813">
    <property type="entry name" value="XPG_I_2"/>
    <property type="match status" value="1"/>
</dbReference>
<dbReference type="InterPro" id="IPR039436">
    <property type="entry name" value="Asteroid_dom"/>
</dbReference>
<dbReference type="EMBL" id="JAXOVC010000011">
    <property type="protein sequence ID" value="KAK4495807.1"/>
    <property type="molecule type" value="Genomic_DNA"/>
</dbReference>
<dbReference type="InterPro" id="IPR029060">
    <property type="entry name" value="PIN-like_dom_sf"/>
</dbReference>
<dbReference type="PANTHER" id="PTHR15665:SF1">
    <property type="entry name" value="PROTEIN ASTEROID HOMOLOG 1"/>
    <property type="match status" value="1"/>
</dbReference>
<evidence type="ECO:0000313" key="5">
    <source>
        <dbReference type="Proteomes" id="UP001305779"/>
    </source>
</evidence>
<proteinExistence type="inferred from homology"/>
<feature type="region of interest" description="Disordered" evidence="2">
    <location>
        <begin position="526"/>
        <end position="566"/>
    </location>
</feature>
<accession>A0ABR0E320</accession>
<feature type="domain" description="Asteroid" evidence="3">
    <location>
        <begin position="130"/>
        <end position="377"/>
    </location>
</feature>
<keyword evidence="5" id="KW-1185">Reference proteome</keyword>
<dbReference type="SUPFAM" id="SSF88723">
    <property type="entry name" value="PIN domain-like"/>
    <property type="match status" value="1"/>
</dbReference>
<dbReference type="InterPro" id="IPR026832">
    <property type="entry name" value="Asteroid"/>
</dbReference>
<gene>
    <name evidence="4" type="ORF">PRZ48_013075</name>
</gene>
<comment type="caution">
    <text evidence="4">The sequence shown here is derived from an EMBL/GenBank/DDBJ whole genome shotgun (WGS) entry which is preliminary data.</text>
</comment>
<sequence length="566" mass="63259">MGIKRFGLRLRDYAIRDTLGSTESPAKGSIAIIDGPGLAHHVFYQLCDQRNADISYKACADAAISWLKELQYIGYKIEAIFFDGALPSSKKDVRIGRLQSYTERLWAYKQTSGSTTPNFSGQTRKGLSPPPFMVFAIVEELLLHADFRKVTFLVPGEADPYCAAAAQTLGEDSNTTIFSDDADLLVYRLGRSTDVVAFRDLSVSRNDSNIVWTAEKYSTSEIAKRSPTQIDDLIKPAYLMEKDPHMPFKQACHMLESTDPRKEPDFAQFERAFQTTAEIKTWDEIRKRSIEERLASARDSRISEIIHQLESSADDEASGGLRMYLPFILDDPSKKTSWNIGTGLRCLAYSLLLQHAGTSLGVQEYRRSGIRIASTPVEPLLEEEVAVQVKTLTTHIEQVLAWATENHGLSQADAWRCLVLQQVLSSLQADGYTLPSLEDSVRIIPGDKEPSWQSVHLAGQYEAAFYSFRMVKQVTAYVQSQSAKMSDHKGLAQQMEGLPSISIFLTHSELDKQAWNAIIGQVLSTLGEKDDSGEERPRKKARKTKKDKKPQTAGLEKNPFAMLAND</sequence>
<evidence type="ECO:0000259" key="3">
    <source>
        <dbReference type="Pfam" id="PF12813"/>
    </source>
</evidence>
<dbReference type="Proteomes" id="UP001305779">
    <property type="component" value="Unassembled WGS sequence"/>
</dbReference>
<reference evidence="4 5" key="1">
    <citation type="journal article" date="2023" name="G3 (Bethesda)">
        <title>A chromosome-level genome assembly of Zasmidium syzygii isolated from banana leaves.</title>
        <authorList>
            <person name="van Westerhoven A.C."/>
            <person name="Mehrabi R."/>
            <person name="Talebi R."/>
            <person name="Steentjes M.B.F."/>
            <person name="Corcolon B."/>
            <person name="Chong P.A."/>
            <person name="Kema G.H.J."/>
            <person name="Seidl M.F."/>
        </authorList>
    </citation>
    <scope>NUCLEOTIDE SEQUENCE [LARGE SCALE GENOMIC DNA]</scope>
    <source>
        <strain evidence="4 5">P124</strain>
    </source>
</reference>
<organism evidence="4 5">
    <name type="scientific">Zasmidium cellare</name>
    <name type="common">Wine cellar mold</name>
    <name type="synonym">Racodium cellare</name>
    <dbReference type="NCBI Taxonomy" id="395010"/>
    <lineage>
        <taxon>Eukaryota</taxon>
        <taxon>Fungi</taxon>
        <taxon>Dikarya</taxon>
        <taxon>Ascomycota</taxon>
        <taxon>Pezizomycotina</taxon>
        <taxon>Dothideomycetes</taxon>
        <taxon>Dothideomycetidae</taxon>
        <taxon>Mycosphaerellales</taxon>
        <taxon>Mycosphaerellaceae</taxon>
        <taxon>Zasmidium</taxon>
    </lineage>
</organism>
<feature type="compositionally biased region" description="Basic and acidic residues" evidence="2">
    <location>
        <begin position="527"/>
        <end position="537"/>
    </location>
</feature>